<evidence type="ECO:0000313" key="7">
    <source>
        <dbReference type="Proteomes" id="UP000317371"/>
    </source>
</evidence>
<comment type="similarity">
    <text evidence="1 3">Belongs to the D-isomer specific 2-hydroxyacid dehydrogenase family.</text>
</comment>
<dbReference type="GO" id="GO:0051287">
    <property type="term" value="F:NAD binding"/>
    <property type="evidence" value="ECO:0007669"/>
    <property type="project" value="InterPro"/>
</dbReference>
<keyword evidence="2 3" id="KW-0560">Oxidoreductase</keyword>
<dbReference type="InterPro" id="IPR006139">
    <property type="entry name" value="D-isomer_2_OHA_DH_cat_dom"/>
</dbReference>
<evidence type="ECO:0000256" key="3">
    <source>
        <dbReference type="RuleBase" id="RU003719"/>
    </source>
</evidence>
<dbReference type="Pfam" id="PF00389">
    <property type="entry name" value="2-Hacid_dh"/>
    <property type="match status" value="1"/>
</dbReference>
<dbReference type="GO" id="GO:0005829">
    <property type="term" value="C:cytosol"/>
    <property type="evidence" value="ECO:0007669"/>
    <property type="project" value="TreeGrafter"/>
</dbReference>
<dbReference type="OrthoDB" id="9792971at2"/>
<protein>
    <submittedName>
        <fullName evidence="6">D-glycerate dehydrogenase</fullName>
    </submittedName>
</protein>
<dbReference type="CDD" id="cd05301">
    <property type="entry name" value="GDH"/>
    <property type="match status" value="1"/>
</dbReference>
<dbReference type="FunCoup" id="A0A540VDC8">
    <property type="interactions" value="261"/>
</dbReference>
<dbReference type="SUPFAM" id="SSF51735">
    <property type="entry name" value="NAD(P)-binding Rossmann-fold domains"/>
    <property type="match status" value="1"/>
</dbReference>
<dbReference type="InterPro" id="IPR029752">
    <property type="entry name" value="D-isomer_DH_CS1"/>
</dbReference>
<dbReference type="EMBL" id="VIGC01000020">
    <property type="protein sequence ID" value="TQE94747.1"/>
    <property type="molecule type" value="Genomic_DNA"/>
</dbReference>
<feature type="domain" description="D-isomer specific 2-hydroxyacid dehydrogenase catalytic" evidence="4">
    <location>
        <begin position="10"/>
        <end position="313"/>
    </location>
</feature>
<gene>
    <name evidence="6" type="ORF">FKZ61_15065</name>
</gene>
<proteinExistence type="inferred from homology"/>
<evidence type="ECO:0000313" key="6">
    <source>
        <dbReference type="EMBL" id="TQE94747.1"/>
    </source>
</evidence>
<dbReference type="InterPro" id="IPR006140">
    <property type="entry name" value="D-isomer_DH_NAD-bd"/>
</dbReference>
<dbReference type="FunFam" id="3.40.50.720:FF:000462">
    <property type="entry name" value="Glyoxylate reductase (NADP+)"/>
    <property type="match status" value="1"/>
</dbReference>
<evidence type="ECO:0000259" key="4">
    <source>
        <dbReference type="Pfam" id="PF00389"/>
    </source>
</evidence>
<dbReference type="PROSITE" id="PS00671">
    <property type="entry name" value="D_2_HYDROXYACID_DH_3"/>
    <property type="match status" value="1"/>
</dbReference>
<dbReference type="InterPro" id="IPR036291">
    <property type="entry name" value="NAD(P)-bd_dom_sf"/>
</dbReference>
<dbReference type="InterPro" id="IPR050223">
    <property type="entry name" value="D-isomer_2-hydroxyacid_DH"/>
</dbReference>
<dbReference type="InterPro" id="IPR029753">
    <property type="entry name" value="D-isomer_DH_CS"/>
</dbReference>
<dbReference type="InParanoid" id="A0A540VDC8"/>
<keyword evidence="7" id="KW-1185">Reference proteome</keyword>
<dbReference type="PANTHER" id="PTHR10996">
    <property type="entry name" value="2-HYDROXYACID DEHYDROGENASE-RELATED"/>
    <property type="match status" value="1"/>
</dbReference>
<feature type="domain" description="D-isomer specific 2-hydroxyacid dehydrogenase NAD-binding" evidence="5">
    <location>
        <begin position="104"/>
        <end position="282"/>
    </location>
</feature>
<organism evidence="6 7">
    <name type="scientific">Litorilinea aerophila</name>
    <dbReference type="NCBI Taxonomy" id="1204385"/>
    <lineage>
        <taxon>Bacteria</taxon>
        <taxon>Bacillati</taxon>
        <taxon>Chloroflexota</taxon>
        <taxon>Caldilineae</taxon>
        <taxon>Caldilineales</taxon>
        <taxon>Caldilineaceae</taxon>
        <taxon>Litorilinea</taxon>
    </lineage>
</organism>
<name>A0A540VDC8_9CHLR</name>
<dbReference type="GO" id="GO:0030267">
    <property type="term" value="F:glyoxylate reductase (NADPH) activity"/>
    <property type="evidence" value="ECO:0007669"/>
    <property type="project" value="TreeGrafter"/>
</dbReference>
<dbReference type="PROSITE" id="PS00065">
    <property type="entry name" value="D_2_HYDROXYACID_DH_1"/>
    <property type="match status" value="1"/>
</dbReference>
<dbReference type="SUPFAM" id="SSF52283">
    <property type="entry name" value="Formate/glycerate dehydrogenase catalytic domain-like"/>
    <property type="match status" value="1"/>
</dbReference>
<dbReference type="GO" id="GO:0016618">
    <property type="term" value="F:hydroxypyruvate reductase [NAD(P)H] activity"/>
    <property type="evidence" value="ECO:0007669"/>
    <property type="project" value="TreeGrafter"/>
</dbReference>
<dbReference type="Proteomes" id="UP000317371">
    <property type="component" value="Unassembled WGS sequence"/>
</dbReference>
<evidence type="ECO:0000256" key="2">
    <source>
        <dbReference type="ARBA" id="ARBA00023002"/>
    </source>
</evidence>
<dbReference type="RefSeq" id="WP_141610972.1">
    <property type="nucleotide sequence ID" value="NZ_VIGC02000020.1"/>
</dbReference>
<comment type="caution">
    <text evidence="6">The sequence shown here is derived from an EMBL/GenBank/DDBJ whole genome shotgun (WGS) entry which is preliminary data.</text>
</comment>
<evidence type="ECO:0000259" key="5">
    <source>
        <dbReference type="Pfam" id="PF02826"/>
    </source>
</evidence>
<dbReference type="PANTHER" id="PTHR10996:SF257">
    <property type="entry name" value="GLYOXYLATE REDUCTASE 1"/>
    <property type="match status" value="1"/>
</dbReference>
<dbReference type="Pfam" id="PF02826">
    <property type="entry name" value="2-Hacid_dh_C"/>
    <property type="match status" value="1"/>
</dbReference>
<reference evidence="6 7" key="1">
    <citation type="submission" date="2019-06" db="EMBL/GenBank/DDBJ databases">
        <title>Genome sequence of Litorilinea aerophila BAA-2444.</title>
        <authorList>
            <person name="Maclea K.S."/>
            <person name="Maurais E.G."/>
            <person name="Iannazzi L.C."/>
        </authorList>
    </citation>
    <scope>NUCLEOTIDE SEQUENCE [LARGE SCALE GENOMIC DNA]</scope>
    <source>
        <strain evidence="6 7">ATCC BAA-2444</strain>
    </source>
</reference>
<sequence length="314" mass="34616">MPYTVLTNTELNDEIRAMLRDTCQVHVWAGQETDPALLQRAEGFFVYGHPKIDGAIMDRMPNLRVISNFGVGVDHINLDDARARGIAVGNTPGLVDGATADMTFALLMAIARNVVIGDRYARSPQFTVYDPNILHGYEVYGTTLGIVGMGNIGRQVARRARGFDMRILYHNRRPNPQAEAELGATYASLEELLAQADYVTLNVPLTPETRHLIGREQLRQMKPTAFLINVARGGVVDHDALVEALTQGWIAGAALDVTEPEPLPRDHPLLRMENVVIAPHLGSATRQTRYRMARRAVDNLLAGLRGEPLPSRIA</sequence>
<dbReference type="Gene3D" id="3.40.50.720">
    <property type="entry name" value="NAD(P)-binding Rossmann-like Domain"/>
    <property type="match status" value="2"/>
</dbReference>
<dbReference type="AlphaFoldDB" id="A0A540VDC8"/>
<accession>A0A540VDC8</accession>
<evidence type="ECO:0000256" key="1">
    <source>
        <dbReference type="ARBA" id="ARBA00005854"/>
    </source>
</evidence>